<feature type="coiled-coil region" evidence="1">
    <location>
        <begin position="278"/>
        <end position="305"/>
    </location>
</feature>
<dbReference type="AlphaFoldDB" id="A0A0N4ZUI6"/>
<evidence type="ECO:0000313" key="3">
    <source>
        <dbReference type="Proteomes" id="UP000038045"/>
    </source>
</evidence>
<feature type="region of interest" description="Disordered" evidence="2">
    <location>
        <begin position="450"/>
        <end position="478"/>
    </location>
</feature>
<dbReference type="Proteomes" id="UP000038045">
    <property type="component" value="Unplaced"/>
</dbReference>
<reference evidence="4" key="1">
    <citation type="submission" date="2017-02" db="UniProtKB">
        <authorList>
            <consortium name="WormBaseParasite"/>
        </authorList>
    </citation>
    <scope>IDENTIFICATION</scope>
</reference>
<accession>A0A0N4ZUI6</accession>
<name>A0A0N4ZUI6_PARTI</name>
<organism evidence="3 4">
    <name type="scientific">Parastrongyloides trichosuri</name>
    <name type="common">Possum-specific nematode worm</name>
    <dbReference type="NCBI Taxonomy" id="131310"/>
    <lineage>
        <taxon>Eukaryota</taxon>
        <taxon>Metazoa</taxon>
        <taxon>Ecdysozoa</taxon>
        <taxon>Nematoda</taxon>
        <taxon>Chromadorea</taxon>
        <taxon>Rhabditida</taxon>
        <taxon>Tylenchina</taxon>
        <taxon>Panagrolaimomorpha</taxon>
        <taxon>Strongyloidoidea</taxon>
        <taxon>Strongyloididae</taxon>
        <taxon>Parastrongyloides</taxon>
    </lineage>
</organism>
<evidence type="ECO:0000256" key="1">
    <source>
        <dbReference type="SAM" id="Coils"/>
    </source>
</evidence>
<keyword evidence="3" id="KW-1185">Reference proteome</keyword>
<dbReference type="WBParaSite" id="PTRK_0001224900.1">
    <property type="protein sequence ID" value="PTRK_0001224900.1"/>
    <property type="gene ID" value="PTRK_0001224900"/>
</dbReference>
<proteinExistence type="predicted"/>
<feature type="compositionally biased region" description="Acidic residues" evidence="2">
    <location>
        <begin position="468"/>
        <end position="478"/>
    </location>
</feature>
<protein>
    <submittedName>
        <fullName evidence="4">Uncharacterized protein</fullName>
    </submittedName>
</protein>
<evidence type="ECO:0000313" key="4">
    <source>
        <dbReference type="WBParaSite" id="PTRK_0001224900.1"/>
    </source>
</evidence>
<keyword evidence="1" id="KW-0175">Coiled coil</keyword>
<sequence>MESNQISVELNDQCNLHIDDKNFFNLSLPSSSESSFIENFNESEYSDNLNLENFDIIIDSDDNSKRNDDNEKLSPDLIIVHCEDELPSSSNGSNCMEELCNFNLSEVIKEEVDIKSIEELENYEYYWNTFGNPIVPCQIPFDILYGKLSIIDINFILSIENKSQNEKAKNIFLDSIAQMIYTLSYVVKGTGELTCERYRIYFENLYYVDNRQFKEWTGYTFNEFMRSKWCFPYFKISYDECLNKHIVTFNESDENIKKLGDEMVAVRKVNITLFKKKLNFVDKKLEDIKDRLEIYEEKLKWLEFLSYCPNDMTKIPLSTFNINFKSYFKMTLDKNYLKSIFIRASLSKVIKHNFSEELLFVKEDNETYIQIICNIHDSIKKIKEIIEYMKSGKYEKEVEKKRKLLTSKNENISKKKSVLWFNDVIPKNNKSVLLDENIIPLHEEFTIPENRTKKKGNQKYTNSNIIPSDEESNSDDDF</sequence>
<evidence type="ECO:0000256" key="2">
    <source>
        <dbReference type="SAM" id="MobiDB-lite"/>
    </source>
</evidence>